<comment type="function">
    <text evidence="7">Key enzyme in folate metabolism. Catalyzes an essential reaction for de novo glycine and purine synthesis, and for DNA precursor synthesis.</text>
</comment>
<dbReference type="SUPFAM" id="SSF53597">
    <property type="entry name" value="Dihydrofolate reductase-like"/>
    <property type="match status" value="1"/>
</dbReference>
<evidence type="ECO:0000256" key="2">
    <source>
        <dbReference type="ARBA" id="ARBA00009539"/>
    </source>
</evidence>
<comment type="caution">
    <text evidence="10">The sequence shown here is derived from an EMBL/GenBank/DDBJ whole genome shotgun (WGS) entry which is preliminary data.</text>
</comment>
<sequence length="157" mass="17775">MKLSLIAAVSENGVIGSGLDIPWSVKGEQLLFKAMTYNQWLIVGRKTFESMGKLPNRKYAVITRSETKSEDSDVFYFSSIDNALSTLKNITDHAFVSGGGEIYKALINRAETLHISTVHSEIEGDIFFPNVPKGYHNVFEQRFKSNLDYTYRIWQKG</sequence>
<dbReference type="EMBL" id="JAIMJA010000029">
    <property type="protein sequence ID" value="MCE2597015.1"/>
    <property type="molecule type" value="Genomic_DNA"/>
</dbReference>
<evidence type="ECO:0000256" key="5">
    <source>
        <dbReference type="ARBA" id="ARBA00022857"/>
    </source>
</evidence>
<evidence type="ECO:0000256" key="7">
    <source>
        <dbReference type="ARBA" id="ARBA00025067"/>
    </source>
</evidence>
<keyword evidence="6 10" id="KW-0560">Oxidoreductase</keyword>
<evidence type="ECO:0000256" key="3">
    <source>
        <dbReference type="ARBA" id="ARBA00012856"/>
    </source>
</evidence>
<dbReference type="EC" id="1.5.1.3" evidence="3"/>
<protein>
    <recommendedName>
        <fullName evidence="3">dihydrofolate reductase</fullName>
        <ecNumber evidence="3">1.5.1.3</ecNumber>
    </recommendedName>
</protein>
<reference evidence="10 11" key="1">
    <citation type="journal article" date="2022" name="Environ. Microbiol. Rep.">
        <title>Eco-phylogenetic analyses reveal divergent evolution of vitamin B12 metabolism in the marine bacterial family 'Psychromonadaceae'.</title>
        <authorList>
            <person name="Jin X."/>
            <person name="Yang Y."/>
            <person name="Cao H."/>
            <person name="Gao B."/>
            <person name="Zhao Z."/>
        </authorList>
    </citation>
    <scope>NUCLEOTIDE SEQUENCE [LARGE SCALE GENOMIC DNA]</scope>
    <source>
        <strain evidence="10 11">MKS20</strain>
    </source>
</reference>
<dbReference type="GO" id="GO:0004146">
    <property type="term" value="F:dihydrofolate reductase activity"/>
    <property type="evidence" value="ECO:0007669"/>
    <property type="project" value="UniProtKB-EC"/>
</dbReference>
<feature type="domain" description="DHFR" evidence="9">
    <location>
        <begin position="2"/>
        <end position="156"/>
    </location>
</feature>
<dbReference type="InterPro" id="IPR012259">
    <property type="entry name" value="DHFR"/>
</dbReference>
<dbReference type="CDD" id="cd00209">
    <property type="entry name" value="DHFR"/>
    <property type="match status" value="1"/>
</dbReference>
<evidence type="ECO:0000313" key="11">
    <source>
        <dbReference type="Proteomes" id="UP001201273"/>
    </source>
</evidence>
<proteinExistence type="inferred from homology"/>
<comment type="similarity">
    <text evidence="2 8">Belongs to the dihydrofolate reductase family.</text>
</comment>
<evidence type="ECO:0000256" key="8">
    <source>
        <dbReference type="RuleBase" id="RU004474"/>
    </source>
</evidence>
<dbReference type="PANTHER" id="PTHR48069">
    <property type="entry name" value="DIHYDROFOLATE REDUCTASE"/>
    <property type="match status" value="1"/>
</dbReference>
<evidence type="ECO:0000256" key="6">
    <source>
        <dbReference type="ARBA" id="ARBA00023002"/>
    </source>
</evidence>
<dbReference type="Proteomes" id="UP001201273">
    <property type="component" value="Unassembled WGS sequence"/>
</dbReference>
<dbReference type="Pfam" id="PF00186">
    <property type="entry name" value="DHFR_1"/>
    <property type="match status" value="1"/>
</dbReference>
<evidence type="ECO:0000259" key="9">
    <source>
        <dbReference type="PROSITE" id="PS51330"/>
    </source>
</evidence>
<dbReference type="InterPro" id="IPR017925">
    <property type="entry name" value="DHFR_CS"/>
</dbReference>
<organism evidence="10 11">
    <name type="scientific">Motilimonas cestriensis</name>
    <dbReference type="NCBI Taxonomy" id="2742685"/>
    <lineage>
        <taxon>Bacteria</taxon>
        <taxon>Pseudomonadati</taxon>
        <taxon>Pseudomonadota</taxon>
        <taxon>Gammaproteobacteria</taxon>
        <taxon>Alteromonadales</taxon>
        <taxon>Alteromonadales genera incertae sedis</taxon>
        <taxon>Motilimonas</taxon>
    </lineage>
</organism>
<dbReference type="RefSeq" id="WP_108122820.1">
    <property type="nucleotide sequence ID" value="NZ_JAIMJA010000029.1"/>
</dbReference>
<dbReference type="NCBIfam" id="NF000330">
    <property type="entry name" value="trim_DfrA1_like"/>
    <property type="match status" value="1"/>
</dbReference>
<dbReference type="InterPro" id="IPR024072">
    <property type="entry name" value="DHFR-like_dom_sf"/>
</dbReference>
<evidence type="ECO:0000313" key="10">
    <source>
        <dbReference type="EMBL" id="MCE2597015.1"/>
    </source>
</evidence>
<keyword evidence="11" id="KW-1185">Reference proteome</keyword>
<comment type="pathway">
    <text evidence="1">Cofactor biosynthesis; tetrahydrofolate biosynthesis; 5,6,7,8-tetrahydrofolate from 7,8-dihydrofolate: step 1/1.</text>
</comment>
<dbReference type="PRINTS" id="PR00070">
    <property type="entry name" value="DHFR"/>
</dbReference>
<dbReference type="Gene3D" id="3.40.430.10">
    <property type="entry name" value="Dihydrofolate Reductase, subunit A"/>
    <property type="match status" value="1"/>
</dbReference>
<keyword evidence="4" id="KW-0554">One-carbon metabolism</keyword>
<keyword evidence="5" id="KW-0521">NADP</keyword>
<accession>A0ABS8WFH6</accession>
<dbReference type="PANTHER" id="PTHR48069:SF3">
    <property type="entry name" value="DIHYDROFOLATE REDUCTASE"/>
    <property type="match status" value="1"/>
</dbReference>
<dbReference type="PROSITE" id="PS00075">
    <property type="entry name" value="DHFR_1"/>
    <property type="match status" value="1"/>
</dbReference>
<dbReference type="PROSITE" id="PS51330">
    <property type="entry name" value="DHFR_2"/>
    <property type="match status" value="1"/>
</dbReference>
<name>A0ABS8WFH6_9GAMM</name>
<evidence type="ECO:0000256" key="4">
    <source>
        <dbReference type="ARBA" id="ARBA00022563"/>
    </source>
</evidence>
<gene>
    <name evidence="10" type="primary">dfrA</name>
    <name evidence="10" type="ORF">K6Y31_19750</name>
</gene>
<dbReference type="InterPro" id="IPR001796">
    <property type="entry name" value="DHFR_dom"/>
</dbReference>
<evidence type="ECO:0000256" key="1">
    <source>
        <dbReference type="ARBA" id="ARBA00004903"/>
    </source>
</evidence>